<accession>A0AAE4ANA0</accession>
<protein>
    <recommendedName>
        <fullName evidence="2">Beta-ketoacyl synthase-like N-terminal domain-containing protein</fullName>
    </recommendedName>
</protein>
<dbReference type="RefSeq" id="WP_307260810.1">
    <property type="nucleotide sequence ID" value="NZ_JAUSVL010000001.1"/>
</dbReference>
<dbReference type="EMBL" id="JAUSVL010000001">
    <property type="protein sequence ID" value="MDQ0289391.1"/>
    <property type="molecule type" value="Genomic_DNA"/>
</dbReference>
<evidence type="ECO:0000259" key="2">
    <source>
        <dbReference type="Pfam" id="PF13723"/>
    </source>
</evidence>
<name>A0AAE4ANA0_9BACT</name>
<sequence>MPDLYLQNCRVFSRFTTPLSEDDLKAVRIACSLRRADRFTTLAAAAVKAPAGQAFPATLPPSTGLITVSAFGPHKTVFATLDDILDYPEDMILPVRFSHSVHNAAAAYLGTILAITGPTFAVTGFEAPLFAALELAQTLLHAAACPLVLLIGIEERGSLTQAAPALAPERFPTEPEEIVCAMLLSTEATAGSRRVIHERHPSTSTSTGTGTSTSQPAAAACTLGLSEAAIRQLAESDNTADLRL</sequence>
<evidence type="ECO:0000313" key="3">
    <source>
        <dbReference type="EMBL" id="MDQ0289391.1"/>
    </source>
</evidence>
<dbReference type="SUPFAM" id="SSF53901">
    <property type="entry name" value="Thiolase-like"/>
    <property type="match status" value="1"/>
</dbReference>
<keyword evidence="4" id="KW-1185">Reference proteome</keyword>
<proteinExistence type="predicted"/>
<dbReference type="Proteomes" id="UP001238163">
    <property type="component" value="Unassembled WGS sequence"/>
</dbReference>
<dbReference type="AlphaFoldDB" id="A0AAE4ANA0"/>
<organism evidence="3 4">
    <name type="scientific">Oligosphaera ethanolica</name>
    <dbReference type="NCBI Taxonomy" id="760260"/>
    <lineage>
        <taxon>Bacteria</taxon>
        <taxon>Pseudomonadati</taxon>
        <taxon>Lentisphaerota</taxon>
        <taxon>Oligosphaeria</taxon>
        <taxon>Oligosphaerales</taxon>
        <taxon>Oligosphaeraceae</taxon>
        <taxon>Oligosphaera</taxon>
    </lineage>
</organism>
<dbReference type="GO" id="GO:0016746">
    <property type="term" value="F:acyltransferase activity"/>
    <property type="evidence" value="ECO:0007669"/>
    <property type="project" value="InterPro"/>
</dbReference>
<dbReference type="Gene3D" id="3.40.47.10">
    <property type="match status" value="1"/>
</dbReference>
<feature type="region of interest" description="Disordered" evidence="1">
    <location>
        <begin position="192"/>
        <end position="217"/>
    </location>
</feature>
<feature type="compositionally biased region" description="Low complexity" evidence="1">
    <location>
        <begin position="202"/>
        <end position="214"/>
    </location>
</feature>
<evidence type="ECO:0000313" key="4">
    <source>
        <dbReference type="Proteomes" id="UP001238163"/>
    </source>
</evidence>
<reference evidence="3" key="1">
    <citation type="submission" date="2023-07" db="EMBL/GenBank/DDBJ databases">
        <title>Genomic Encyclopedia of Type Strains, Phase IV (KMG-IV): sequencing the most valuable type-strain genomes for metagenomic binning, comparative biology and taxonomic classification.</title>
        <authorList>
            <person name="Goeker M."/>
        </authorList>
    </citation>
    <scope>NUCLEOTIDE SEQUENCE</scope>
    <source>
        <strain evidence="3">DSM 24202</strain>
    </source>
</reference>
<gene>
    <name evidence="3" type="ORF">J3R75_001498</name>
</gene>
<dbReference type="InterPro" id="IPR014030">
    <property type="entry name" value="Ketoacyl_synth_N"/>
</dbReference>
<comment type="caution">
    <text evidence="3">The sequence shown here is derived from an EMBL/GenBank/DDBJ whole genome shotgun (WGS) entry which is preliminary data.</text>
</comment>
<feature type="domain" description="Beta-ketoacyl synthase-like N-terminal" evidence="2">
    <location>
        <begin position="38"/>
        <end position="219"/>
    </location>
</feature>
<dbReference type="Pfam" id="PF13723">
    <property type="entry name" value="Ketoacyl-synt_2"/>
    <property type="match status" value="1"/>
</dbReference>
<evidence type="ECO:0000256" key="1">
    <source>
        <dbReference type="SAM" id="MobiDB-lite"/>
    </source>
</evidence>
<dbReference type="InterPro" id="IPR016039">
    <property type="entry name" value="Thiolase-like"/>
</dbReference>